<name>A0ACA9R4H7_9GLOM</name>
<dbReference type="EMBL" id="CAJVPT010068585">
    <property type="protein sequence ID" value="CAG8776724.1"/>
    <property type="molecule type" value="Genomic_DNA"/>
</dbReference>
<evidence type="ECO:0000313" key="2">
    <source>
        <dbReference type="Proteomes" id="UP000789525"/>
    </source>
</evidence>
<sequence>DKDGNISMGFLPDRIAAGPATRIGIGRQTSANTRTKQNDSHIEIKGLTGDEANIGHSSTIHKLLLYRRSFWIVTGGI</sequence>
<comment type="caution">
    <text evidence="1">The sequence shown here is derived from an EMBL/GenBank/DDBJ whole genome shotgun (WGS) entry which is preliminary data.</text>
</comment>
<reference evidence="1" key="1">
    <citation type="submission" date="2021-06" db="EMBL/GenBank/DDBJ databases">
        <authorList>
            <person name="Kallberg Y."/>
            <person name="Tangrot J."/>
            <person name="Rosling A."/>
        </authorList>
    </citation>
    <scope>NUCLEOTIDE SEQUENCE</scope>
    <source>
        <strain evidence="1">CL356</strain>
    </source>
</reference>
<feature type="non-terminal residue" evidence="1">
    <location>
        <position position="1"/>
    </location>
</feature>
<keyword evidence="2" id="KW-1185">Reference proteome</keyword>
<proteinExistence type="predicted"/>
<accession>A0ACA9R4H7</accession>
<gene>
    <name evidence="1" type="ORF">ACOLOM_LOCUS14127</name>
</gene>
<organism evidence="1 2">
    <name type="scientific">Acaulospora colombiana</name>
    <dbReference type="NCBI Taxonomy" id="27376"/>
    <lineage>
        <taxon>Eukaryota</taxon>
        <taxon>Fungi</taxon>
        <taxon>Fungi incertae sedis</taxon>
        <taxon>Mucoromycota</taxon>
        <taxon>Glomeromycotina</taxon>
        <taxon>Glomeromycetes</taxon>
        <taxon>Diversisporales</taxon>
        <taxon>Acaulosporaceae</taxon>
        <taxon>Acaulospora</taxon>
    </lineage>
</organism>
<evidence type="ECO:0000313" key="1">
    <source>
        <dbReference type="EMBL" id="CAG8776724.1"/>
    </source>
</evidence>
<protein>
    <submittedName>
        <fullName evidence="1">13687_t:CDS:1</fullName>
    </submittedName>
</protein>
<dbReference type="Proteomes" id="UP000789525">
    <property type="component" value="Unassembled WGS sequence"/>
</dbReference>